<organism evidence="1 2">
    <name type="scientific">Deinococcus xinjiangensis</name>
    <dbReference type="NCBI Taxonomy" id="457454"/>
    <lineage>
        <taxon>Bacteria</taxon>
        <taxon>Thermotogati</taxon>
        <taxon>Deinococcota</taxon>
        <taxon>Deinococci</taxon>
        <taxon>Deinococcales</taxon>
        <taxon>Deinococcaceae</taxon>
        <taxon>Deinococcus</taxon>
    </lineage>
</organism>
<dbReference type="EMBL" id="BAABRN010000102">
    <property type="protein sequence ID" value="GAA5504273.1"/>
    <property type="molecule type" value="Genomic_DNA"/>
</dbReference>
<proteinExistence type="predicted"/>
<dbReference type="RefSeq" id="WP_353544240.1">
    <property type="nucleotide sequence ID" value="NZ_BAABRN010000102.1"/>
</dbReference>
<name>A0ABP9VJI8_9DEIO</name>
<dbReference type="Proteomes" id="UP001458946">
    <property type="component" value="Unassembled WGS sequence"/>
</dbReference>
<evidence type="ECO:0000313" key="1">
    <source>
        <dbReference type="EMBL" id="GAA5504273.1"/>
    </source>
</evidence>
<reference evidence="1 2" key="1">
    <citation type="submission" date="2024-02" db="EMBL/GenBank/DDBJ databases">
        <title>Deinococcus xinjiangensis NBRC 107630.</title>
        <authorList>
            <person name="Ichikawa N."/>
            <person name="Katano-Makiyama Y."/>
            <person name="Hidaka K."/>
        </authorList>
    </citation>
    <scope>NUCLEOTIDE SEQUENCE [LARGE SCALE GENOMIC DNA]</scope>
    <source>
        <strain evidence="1 2">NBRC 107630</strain>
    </source>
</reference>
<protein>
    <submittedName>
        <fullName evidence="1">Uncharacterized protein</fullName>
    </submittedName>
</protein>
<comment type="caution">
    <text evidence="1">The sequence shown here is derived from an EMBL/GenBank/DDBJ whole genome shotgun (WGS) entry which is preliminary data.</text>
</comment>
<sequence>MKRVTFEGLGDLALTLEADFSDAAEGEAGQVRVQAEGMDVETEGATPVSVVWGWYSPTEAREIANYLNEMADKAEAGAK</sequence>
<keyword evidence="2" id="KW-1185">Reference proteome</keyword>
<gene>
    <name evidence="1" type="ORF">Dxin01_04042</name>
</gene>
<evidence type="ECO:0000313" key="2">
    <source>
        <dbReference type="Proteomes" id="UP001458946"/>
    </source>
</evidence>
<accession>A0ABP9VJI8</accession>